<reference evidence="6 7" key="1">
    <citation type="journal article" date="2011" name="J. Bacteriol.">
        <title>Complete genome sequence of seawater bacterium Glaciecola nitratireducens FR1064T.</title>
        <authorList>
            <person name="Bian F."/>
            <person name="Qin Q.L."/>
            <person name="Xie B.B."/>
            <person name="Shu Y.L."/>
            <person name="Zhang X.Y."/>
            <person name="Yu Y."/>
            <person name="Chen B."/>
            <person name="Chen X.L."/>
            <person name="Zhou B.C."/>
            <person name="Zhang Y.Z."/>
        </authorList>
    </citation>
    <scope>NUCLEOTIDE SEQUENCE [LARGE SCALE GENOMIC DNA]</scope>
    <source>
        <strain evidence="7">JCM 12485 / KCTC 12276 / FR1064</strain>
    </source>
</reference>
<dbReference type="PROSITE" id="PS50885">
    <property type="entry name" value="HAMP"/>
    <property type="match status" value="1"/>
</dbReference>
<dbReference type="InterPro" id="IPR000160">
    <property type="entry name" value="GGDEF_dom"/>
</dbReference>
<dbReference type="eggNOG" id="COG5001">
    <property type="taxonomic scope" value="Bacteria"/>
</dbReference>
<dbReference type="InterPro" id="IPR043128">
    <property type="entry name" value="Rev_trsase/Diguanyl_cyclase"/>
</dbReference>
<gene>
    <name evidence="6" type="ordered locus">GNIT_0710</name>
</gene>
<dbReference type="GO" id="GO:0007165">
    <property type="term" value="P:signal transduction"/>
    <property type="evidence" value="ECO:0007669"/>
    <property type="project" value="InterPro"/>
</dbReference>
<dbReference type="SUPFAM" id="SSF55073">
    <property type="entry name" value="Nucleotide cyclase"/>
    <property type="match status" value="1"/>
</dbReference>
<dbReference type="CDD" id="cd01948">
    <property type="entry name" value="EAL"/>
    <property type="match status" value="1"/>
</dbReference>
<dbReference type="InterPro" id="IPR003660">
    <property type="entry name" value="HAMP_dom"/>
</dbReference>
<feature type="transmembrane region" description="Helical" evidence="2">
    <location>
        <begin position="12"/>
        <end position="30"/>
    </location>
</feature>
<evidence type="ECO:0000313" key="7">
    <source>
        <dbReference type="Proteomes" id="UP000009282"/>
    </source>
</evidence>
<dbReference type="GO" id="GO:0016020">
    <property type="term" value="C:membrane"/>
    <property type="evidence" value="ECO:0007669"/>
    <property type="project" value="InterPro"/>
</dbReference>
<dbReference type="InterPro" id="IPR001633">
    <property type="entry name" value="EAL_dom"/>
</dbReference>
<dbReference type="STRING" id="1085623.GNIT_0710"/>
<evidence type="ECO:0000313" key="6">
    <source>
        <dbReference type="EMBL" id="AEP28854.1"/>
    </source>
</evidence>
<protein>
    <submittedName>
        <fullName evidence="6">Diguanylate cyclase/phosphodiesterase</fullName>
    </submittedName>
</protein>
<keyword evidence="2" id="KW-0812">Transmembrane</keyword>
<dbReference type="CDD" id="cd01949">
    <property type="entry name" value="GGDEF"/>
    <property type="match status" value="1"/>
</dbReference>
<keyword evidence="2" id="KW-1133">Transmembrane helix</keyword>
<dbReference type="PANTHER" id="PTHR33121">
    <property type="entry name" value="CYCLIC DI-GMP PHOSPHODIESTERASE PDEF"/>
    <property type="match status" value="1"/>
</dbReference>
<dbReference type="Proteomes" id="UP000009282">
    <property type="component" value="Chromosome"/>
</dbReference>
<evidence type="ECO:0000259" key="5">
    <source>
        <dbReference type="PROSITE" id="PS50887"/>
    </source>
</evidence>
<dbReference type="PROSITE" id="PS50883">
    <property type="entry name" value="EAL"/>
    <property type="match status" value="1"/>
</dbReference>
<dbReference type="SMART" id="SM00052">
    <property type="entry name" value="EAL"/>
    <property type="match status" value="1"/>
</dbReference>
<dbReference type="SMART" id="SM00267">
    <property type="entry name" value="GGDEF"/>
    <property type="match status" value="1"/>
</dbReference>
<evidence type="ECO:0000256" key="1">
    <source>
        <dbReference type="SAM" id="Coils"/>
    </source>
</evidence>
<dbReference type="HOGENOM" id="CLU_000445_70_46_6"/>
<evidence type="ECO:0000259" key="4">
    <source>
        <dbReference type="PROSITE" id="PS50885"/>
    </source>
</evidence>
<dbReference type="PANTHER" id="PTHR33121:SF70">
    <property type="entry name" value="SIGNALING PROTEIN YKOW"/>
    <property type="match status" value="1"/>
</dbReference>
<dbReference type="InterPro" id="IPR035919">
    <property type="entry name" value="EAL_sf"/>
</dbReference>
<dbReference type="Gene3D" id="6.10.340.10">
    <property type="match status" value="1"/>
</dbReference>
<feature type="domain" description="HAMP" evidence="4">
    <location>
        <begin position="193"/>
        <end position="246"/>
    </location>
</feature>
<keyword evidence="2" id="KW-0472">Membrane</keyword>
<dbReference type="RefSeq" id="WP_014107729.1">
    <property type="nucleotide sequence ID" value="NC_016041.1"/>
</dbReference>
<keyword evidence="7" id="KW-1185">Reference proteome</keyword>
<dbReference type="AlphaFoldDB" id="G4QFR9"/>
<evidence type="ECO:0000259" key="3">
    <source>
        <dbReference type="PROSITE" id="PS50883"/>
    </source>
</evidence>
<feature type="domain" description="EAL" evidence="3">
    <location>
        <begin position="438"/>
        <end position="687"/>
    </location>
</feature>
<name>G4QFR9_GLANF</name>
<proteinExistence type="predicted"/>
<dbReference type="OrthoDB" id="9814202at2"/>
<dbReference type="KEGG" id="gni:GNIT_0710"/>
<dbReference type="SUPFAM" id="SSF141868">
    <property type="entry name" value="EAL domain-like"/>
    <property type="match status" value="1"/>
</dbReference>
<feature type="coiled-coil region" evidence="1">
    <location>
        <begin position="238"/>
        <end position="265"/>
    </location>
</feature>
<feature type="domain" description="GGDEF" evidence="5">
    <location>
        <begin position="296"/>
        <end position="429"/>
    </location>
</feature>
<dbReference type="GO" id="GO:0071111">
    <property type="term" value="F:cyclic-guanylate-specific phosphodiesterase activity"/>
    <property type="evidence" value="ECO:0007669"/>
    <property type="project" value="InterPro"/>
</dbReference>
<dbReference type="InterPro" id="IPR050706">
    <property type="entry name" value="Cyclic-di-GMP_PDE-like"/>
</dbReference>
<dbReference type="NCBIfam" id="TIGR00254">
    <property type="entry name" value="GGDEF"/>
    <property type="match status" value="1"/>
</dbReference>
<organism evidence="6 7">
    <name type="scientific">Glaciecola nitratireducens (strain JCM 12485 / KCTC 12276 / FR1064)</name>
    <dbReference type="NCBI Taxonomy" id="1085623"/>
    <lineage>
        <taxon>Bacteria</taxon>
        <taxon>Pseudomonadati</taxon>
        <taxon>Pseudomonadota</taxon>
        <taxon>Gammaproteobacteria</taxon>
        <taxon>Alteromonadales</taxon>
        <taxon>Alteromonadaceae</taxon>
        <taxon>Brumicola</taxon>
    </lineage>
</organism>
<keyword evidence="1" id="KW-0175">Coiled coil</keyword>
<sequence length="687" mass="77638">MLIKSLRTEIAILAFTSILSVSTLILWFAIDSYETLYQQTASNDLNGLSENVAIDLIASIDEQDNFKIDSTLLQLEQYDNVRFAAVFDENGSILNDYLGNALRRNKTPDEIIALPQINYQDYFQYPLGMTKVGGIILAKKRIGDIQSSLGYLIIANDLSEPLLVSKKNLLWSILPWAILTIFANVVLIIVFQNRTLKPLIQLATFLRKVKDTRNYSLVATVNGKREISVVTEGLNSMMKEINTEIEKNKQQNHLLTEQQEEMEKLANFDTLTGLPNRQFFMQSLETALVKAKTMHSDAVLMFFDLDGFKLVNDSFGHETGDRLLRAIARKIVDIIGPEHVVARLGGDEFLVLLEGKYSDDYLQATASRFIKGISEPVDIEQWNLQVGTSVGVARASASDFNVTELVANADIAMYRAKADGRHRFTLFSQDMIEISRRRLRIANAINNSLNANEFTLFYQPKVDVHQKIIGYEALVRWSNDELGHISPAEFIPIAEQSGKITQITEWVIEQAFKDSHSIFAVRNSITIALNLSIHDLKNPSLINIIYRLMLQYKVKPQQIEFEITESAYLDNFEGANLFIEEIRNMGCSIALDDFGTGYSSLSYLTQIKIDTLKIDKQFVDQIGVSQRSTLVTKTIIEMAKHLDLQVCAEGVETIEQSQLLLDSGCHILQGYYFGMPEPLEIILKKLQ</sequence>
<dbReference type="PROSITE" id="PS50887">
    <property type="entry name" value="GGDEF"/>
    <property type="match status" value="1"/>
</dbReference>
<dbReference type="InterPro" id="IPR029787">
    <property type="entry name" value="Nucleotide_cyclase"/>
</dbReference>
<dbReference type="Pfam" id="PF00990">
    <property type="entry name" value="GGDEF"/>
    <property type="match status" value="1"/>
</dbReference>
<dbReference type="Gene3D" id="3.20.20.450">
    <property type="entry name" value="EAL domain"/>
    <property type="match status" value="1"/>
</dbReference>
<dbReference type="EMBL" id="CP003060">
    <property type="protein sequence ID" value="AEP28854.1"/>
    <property type="molecule type" value="Genomic_DNA"/>
</dbReference>
<feature type="transmembrane region" description="Helical" evidence="2">
    <location>
        <begin position="169"/>
        <end position="191"/>
    </location>
</feature>
<dbReference type="Pfam" id="PF00563">
    <property type="entry name" value="EAL"/>
    <property type="match status" value="1"/>
</dbReference>
<dbReference type="Gene3D" id="3.30.70.270">
    <property type="match status" value="1"/>
</dbReference>
<evidence type="ECO:0000256" key="2">
    <source>
        <dbReference type="SAM" id="Phobius"/>
    </source>
</evidence>
<accession>G4QFR9</accession>